<evidence type="ECO:0000313" key="1">
    <source>
        <dbReference type="EMBL" id="NJP44406.1"/>
    </source>
</evidence>
<name>A0ABX0ZMA5_9ACTN</name>
<protein>
    <submittedName>
        <fullName evidence="1">Uncharacterized protein</fullName>
    </submittedName>
</protein>
<reference evidence="1 2" key="1">
    <citation type="submission" date="2020-03" db="EMBL/GenBank/DDBJ databases">
        <title>WGS of actinomycetes isolated from Thailand.</title>
        <authorList>
            <person name="Thawai C."/>
        </authorList>
    </citation>
    <scope>NUCLEOTIDE SEQUENCE [LARGE SCALE GENOMIC DNA]</scope>
    <source>
        <strain evidence="1 2">PRB2-1</strain>
    </source>
</reference>
<comment type="caution">
    <text evidence="1">The sequence shown here is derived from an EMBL/GenBank/DDBJ whole genome shotgun (WGS) entry which is preliminary data.</text>
</comment>
<proteinExistence type="predicted"/>
<sequence length="83" mass="8526">MTRRLFAVERYDGAGPGGPGRLPVLAAGGVRLVAAVHLPADEVVLALVEGPDADAVVAAMAGAGWPVHRVEPAILLHPWGDQT</sequence>
<organism evidence="1 2">
    <name type="scientific">Actinacidiphila epipremni</name>
    <dbReference type="NCBI Taxonomy" id="2053013"/>
    <lineage>
        <taxon>Bacteria</taxon>
        <taxon>Bacillati</taxon>
        <taxon>Actinomycetota</taxon>
        <taxon>Actinomycetes</taxon>
        <taxon>Kitasatosporales</taxon>
        <taxon>Streptomycetaceae</taxon>
        <taxon>Actinacidiphila</taxon>
    </lineage>
</organism>
<dbReference type="EMBL" id="JAATEJ010000008">
    <property type="protein sequence ID" value="NJP44406.1"/>
    <property type="molecule type" value="Genomic_DNA"/>
</dbReference>
<accession>A0ABX0ZMA5</accession>
<keyword evidence="2" id="KW-1185">Reference proteome</keyword>
<dbReference type="Proteomes" id="UP000734511">
    <property type="component" value="Unassembled WGS sequence"/>
</dbReference>
<evidence type="ECO:0000313" key="2">
    <source>
        <dbReference type="Proteomes" id="UP000734511"/>
    </source>
</evidence>
<dbReference type="RefSeq" id="WP_167983262.1">
    <property type="nucleotide sequence ID" value="NZ_JAATEJ010000008.1"/>
</dbReference>
<gene>
    <name evidence="1" type="ORF">HCN08_13490</name>
</gene>